<evidence type="ECO:0000313" key="3">
    <source>
        <dbReference type="WBParaSite" id="scaffold21274_cov200.g19670"/>
    </source>
</evidence>
<dbReference type="Proteomes" id="UP000887561">
    <property type="component" value="Unplaced"/>
</dbReference>
<reference evidence="3" key="1">
    <citation type="submission" date="2022-11" db="UniProtKB">
        <authorList>
            <consortium name="WormBaseParasite"/>
        </authorList>
    </citation>
    <scope>IDENTIFICATION</scope>
</reference>
<proteinExistence type="predicted"/>
<protein>
    <submittedName>
        <fullName evidence="3">Uncharacterized protein</fullName>
    </submittedName>
</protein>
<dbReference type="AlphaFoldDB" id="A0A915LWC8"/>
<sequence>MTTMEIDQVLGNDTTIGEGGAGGGSVIQKENEEIKEILKKTHDYIREAIVDQSKEVVAEILQQINPRLEEIENKLEEIKSEIRTIATSNEGEGESEAGGNIE</sequence>
<keyword evidence="2" id="KW-1185">Reference proteome</keyword>
<accession>A0A915LWC8</accession>
<name>A0A915LWC8_MELJA</name>
<feature type="coiled-coil region" evidence="1">
    <location>
        <begin position="27"/>
        <end position="88"/>
    </location>
</feature>
<organism evidence="2 3">
    <name type="scientific">Meloidogyne javanica</name>
    <name type="common">Root-knot nematode worm</name>
    <dbReference type="NCBI Taxonomy" id="6303"/>
    <lineage>
        <taxon>Eukaryota</taxon>
        <taxon>Metazoa</taxon>
        <taxon>Ecdysozoa</taxon>
        <taxon>Nematoda</taxon>
        <taxon>Chromadorea</taxon>
        <taxon>Rhabditida</taxon>
        <taxon>Tylenchina</taxon>
        <taxon>Tylenchomorpha</taxon>
        <taxon>Tylenchoidea</taxon>
        <taxon>Meloidogynidae</taxon>
        <taxon>Meloidogyninae</taxon>
        <taxon>Meloidogyne</taxon>
        <taxon>Meloidogyne incognita group</taxon>
    </lineage>
</organism>
<evidence type="ECO:0000313" key="2">
    <source>
        <dbReference type="Proteomes" id="UP000887561"/>
    </source>
</evidence>
<dbReference type="WBParaSite" id="scaffold21274_cov200.g19670">
    <property type="protein sequence ID" value="scaffold21274_cov200.g19670"/>
    <property type="gene ID" value="scaffold21274_cov200.g19670"/>
</dbReference>
<evidence type="ECO:0000256" key="1">
    <source>
        <dbReference type="SAM" id="Coils"/>
    </source>
</evidence>
<keyword evidence="1" id="KW-0175">Coiled coil</keyword>